<keyword evidence="1" id="KW-0812">Transmembrane</keyword>
<dbReference type="RefSeq" id="WP_121256555.1">
    <property type="nucleotide sequence ID" value="NZ_RBIL01000002.1"/>
</dbReference>
<proteinExistence type="predicted"/>
<dbReference type="OrthoDB" id="5244048at2"/>
<evidence type="ECO:0008006" key="4">
    <source>
        <dbReference type="Google" id="ProtNLM"/>
    </source>
</evidence>
<protein>
    <recommendedName>
        <fullName evidence="4">Zinc ribbon protein</fullName>
    </recommendedName>
</protein>
<keyword evidence="1" id="KW-1133">Transmembrane helix</keyword>
<organism evidence="2 3">
    <name type="scientific">Solirubrobacter pauli</name>
    <dbReference type="NCBI Taxonomy" id="166793"/>
    <lineage>
        <taxon>Bacteria</taxon>
        <taxon>Bacillati</taxon>
        <taxon>Actinomycetota</taxon>
        <taxon>Thermoleophilia</taxon>
        <taxon>Solirubrobacterales</taxon>
        <taxon>Solirubrobacteraceae</taxon>
        <taxon>Solirubrobacter</taxon>
    </lineage>
</organism>
<keyword evidence="3" id="KW-1185">Reference proteome</keyword>
<evidence type="ECO:0000256" key="1">
    <source>
        <dbReference type="SAM" id="Phobius"/>
    </source>
</evidence>
<reference evidence="2 3" key="1">
    <citation type="submission" date="2018-10" db="EMBL/GenBank/DDBJ databases">
        <title>Genomic Encyclopedia of Archaeal and Bacterial Type Strains, Phase II (KMG-II): from individual species to whole genera.</title>
        <authorList>
            <person name="Goeker M."/>
        </authorList>
    </citation>
    <scope>NUCLEOTIDE SEQUENCE [LARGE SCALE GENOMIC DNA]</scope>
    <source>
        <strain evidence="2 3">DSM 14954</strain>
    </source>
</reference>
<dbReference type="Proteomes" id="UP000278962">
    <property type="component" value="Unassembled WGS sequence"/>
</dbReference>
<keyword evidence="1" id="KW-0472">Membrane</keyword>
<name>A0A660L4G0_9ACTN</name>
<sequence length="94" mass="10467">MIYLLLCAWFGLATGLIGRVRGSSFFIWFAIGVVVPVIGLAIALLYRSDRDEVRRQCPTCGKLVKLHDQMCMRCGTDLDFPDFAVEPESAAAQR</sequence>
<feature type="transmembrane region" description="Helical" evidence="1">
    <location>
        <begin position="25"/>
        <end position="46"/>
    </location>
</feature>
<evidence type="ECO:0000313" key="3">
    <source>
        <dbReference type="Proteomes" id="UP000278962"/>
    </source>
</evidence>
<evidence type="ECO:0000313" key="2">
    <source>
        <dbReference type="EMBL" id="RKQ87742.1"/>
    </source>
</evidence>
<dbReference type="EMBL" id="RBIL01000002">
    <property type="protein sequence ID" value="RKQ87742.1"/>
    <property type="molecule type" value="Genomic_DNA"/>
</dbReference>
<accession>A0A660L4G0</accession>
<comment type="caution">
    <text evidence="2">The sequence shown here is derived from an EMBL/GenBank/DDBJ whole genome shotgun (WGS) entry which is preliminary data.</text>
</comment>
<gene>
    <name evidence="2" type="ORF">C8N24_5771</name>
</gene>
<dbReference type="AlphaFoldDB" id="A0A660L4G0"/>